<dbReference type="SUPFAM" id="SSF51395">
    <property type="entry name" value="FMN-linked oxidoreductases"/>
    <property type="match status" value="1"/>
</dbReference>
<gene>
    <name evidence="5" type="ORF">IDH44_23070</name>
</gene>
<keyword evidence="6" id="KW-1185">Reference proteome</keyword>
<proteinExistence type="inferred from homology"/>
<evidence type="ECO:0000256" key="1">
    <source>
        <dbReference type="ARBA" id="ARBA00009716"/>
    </source>
</evidence>
<dbReference type="PIRSF" id="PIRSF006429">
    <property type="entry name" value="GOGAT_lg_2"/>
    <property type="match status" value="1"/>
</dbReference>
<feature type="domain" description="Glutamate synthase" evidence="4">
    <location>
        <begin position="141"/>
        <end position="494"/>
    </location>
</feature>
<organism evidence="5 6">
    <name type="scientific">Paenibacillus sabuli</name>
    <dbReference type="NCBI Taxonomy" id="2772509"/>
    <lineage>
        <taxon>Bacteria</taxon>
        <taxon>Bacillati</taxon>
        <taxon>Bacillota</taxon>
        <taxon>Bacilli</taxon>
        <taxon>Bacillales</taxon>
        <taxon>Paenibacillaceae</taxon>
        <taxon>Paenibacillus</taxon>
    </lineage>
</organism>
<dbReference type="PANTHER" id="PTHR43819">
    <property type="entry name" value="ARCHAEAL-TYPE GLUTAMATE SYNTHASE [NADPH]"/>
    <property type="match status" value="1"/>
</dbReference>
<evidence type="ECO:0000256" key="3">
    <source>
        <dbReference type="SAM" id="MobiDB-lite"/>
    </source>
</evidence>
<dbReference type="GO" id="GO:0015930">
    <property type="term" value="F:glutamate synthase activity"/>
    <property type="evidence" value="ECO:0007669"/>
    <property type="project" value="InterPro"/>
</dbReference>
<dbReference type="Proteomes" id="UP000621560">
    <property type="component" value="Unassembled WGS sequence"/>
</dbReference>
<evidence type="ECO:0000256" key="2">
    <source>
        <dbReference type="PIRNR" id="PIRNR006429"/>
    </source>
</evidence>
<name>A0A927BZ01_9BACL</name>
<dbReference type="InterPro" id="IPR013785">
    <property type="entry name" value="Aldolase_TIM"/>
</dbReference>
<feature type="region of interest" description="Disordered" evidence="3">
    <location>
        <begin position="521"/>
        <end position="541"/>
    </location>
</feature>
<dbReference type="InterPro" id="IPR002932">
    <property type="entry name" value="Glu_synthdom"/>
</dbReference>
<sequence>MEAILILLSVIVALLLVPAALLLWLYLHDKAQTEHSVLRNYPVLGKLRYLIEKMGPELRQYLFNNDREGKPFNRREFEFVNKAGKYADRMLGFGAERDYEQGGYYLANAMFPVQDEDLKRERERQRPVDTYLYTIDKSELFSRKEHRHPAQLDPAYLQESEWVVLGAGTARQPFRVKGLIGQSAMSYGSLGSRAITALSRGLARAGGTWMNTGEGSVSPYHLEGGADLIMQISSGLFGVRTEDGAFAMDQFRQQAQRPQIKAFELKLGQGAKTRGGHVDGKKITAEIAAIRNIPQGQDVDSPNRFPDIATPEALLRFVHELREEGGKPVGIKIVVGSELDADRLVAAMQETDIVPDFVTVDGSEGGTGASYYELAYSVGLPAFAAVPLVDDLLRRYGLRARTKLIASGKLITPDKIAMALALGADLVNIARGFMISVGCIMSQVCHTNTCPVGVATTDPKLERALTVEEKEYRVANYLITLREGLFELAAVAGLDSPTQFTRAHLVYDDAFTRRTRLQAGGAGATVEPGGAAATKGSGVGD</sequence>
<dbReference type="PANTHER" id="PTHR43819:SF1">
    <property type="entry name" value="ARCHAEAL-TYPE GLUTAMATE SYNTHASE [NADPH]"/>
    <property type="match status" value="1"/>
</dbReference>
<dbReference type="RefSeq" id="WP_190921190.1">
    <property type="nucleotide sequence ID" value="NZ_JACXIZ010000053.1"/>
</dbReference>
<comment type="caution">
    <text evidence="5">The sequence shown here is derived from an EMBL/GenBank/DDBJ whole genome shotgun (WGS) entry which is preliminary data.</text>
</comment>
<dbReference type="CDD" id="cd02808">
    <property type="entry name" value="GltS_FMN"/>
    <property type="match status" value="1"/>
</dbReference>
<dbReference type="GO" id="GO:0006537">
    <property type="term" value="P:glutamate biosynthetic process"/>
    <property type="evidence" value="ECO:0007669"/>
    <property type="project" value="InterPro"/>
</dbReference>
<dbReference type="Pfam" id="PF01645">
    <property type="entry name" value="Glu_synthase"/>
    <property type="match status" value="1"/>
</dbReference>
<reference evidence="5" key="1">
    <citation type="submission" date="2020-09" db="EMBL/GenBank/DDBJ databases">
        <title>A novel bacterium of genus Paenibacillus, isolated from South China Sea.</title>
        <authorList>
            <person name="Huang H."/>
            <person name="Mo K."/>
            <person name="Hu Y."/>
        </authorList>
    </citation>
    <scope>NUCLEOTIDE SEQUENCE</scope>
    <source>
        <strain evidence="5">IB182496</strain>
    </source>
</reference>
<dbReference type="AlphaFoldDB" id="A0A927BZ01"/>
<accession>A0A927BZ01</accession>
<dbReference type="Gene3D" id="3.20.20.70">
    <property type="entry name" value="Aldolase class I"/>
    <property type="match status" value="1"/>
</dbReference>
<evidence type="ECO:0000313" key="5">
    <source>
        <dbReference type="EMBL" id="MBD2848089.1"/>
    </source>
</evidence>
<dbReference type="InterPro" id="IPR024188">
    <property type="entry name" value="GltB"/>
</dbReference>
<evidence type="ECO:0000313" key="6">
    <source>
        <dbReference type="Proteomes" id="UP000621560"/>
    </source>
</evidence>
<dbReference type="EMBL" id="JACXIZ010000053">
    <property type="protein sequence ID" value="MBD2848089.1"/>
    <property type="molecule type" value="Genomic_DNA"/>
</dbReference>
<protein>
    <submittedName>
        <fullName evidence="5">FMN-binding glutamate synthase family protein</fullName>
    </submittedName>
</protein>
<evidence type="ECO:0000259" key="4">
    <source>
        <dbReference type="Pfam" id="PF01645"/>
    </source>
</evidence>
<comment type="similarity">
    <text evidence="1 2">Belongs to the glutamate synthase family.</text>
</comment>